<evidence type="ECO:0000313" key="1">
    <source>
        <dbReference type="EMBL" id="OYX58090.1"/>
    </source>
</evidence>
<evidence type="ECO:0000313" key="2">
    <source>
        <dbReference type="Proteomes" id="UP000216147"/>
    </source>
</evidence>
<gene>
    <name evidence="1" type="ORF">B7Y86_03520</name>
</gene>
<dbReference type="InterPro" id="IPR003738">
    <property type="entry name" value="SRAP"/>
</dbReference>
<proteinExistence type="predicted"/>
<dbReference type="GO" id="GO:0003697">
    <property type="term" value="F:single-stranded DNA binding"/>
    <property type="evidence" value="ECO:0007669"/>
    <property type="project" value="InterPro"/>
</dbReference>
<dbReference type="Proteomes" id="UP000216147">
    <property type="component" value="Unassembled WGS sequence"/>
</dbReference>
<dbReference type="Gene3D" id="3.90.1680.10">
    <property type="entry name" value="SOS response associated peptidase-like"/>
    <property type="match status" value="1"/>
</dbReference>
<reference evidence="1 2" key="1">
    <citation type="submission" date="2017-03" db="EMBL/GenBank/DDBJ databases">
        <title>Lifting the veil on microbial sulfur biogeochemistry in mining wastewaters.</title>
        <authorList>
            <person name="Kantor R.S."/>
            <person name="Colenbrander Nelson T."/>
            <person name="Marshall S."/>
            <person name="Bennett D."/>
            <person name="Apte S."/>
            <person name="Camacho D."/>
            <person name="Thomas B.C."/>
            <person name="Warren L.A."/>
            <person name="Banfield J.F."/>
        </authorList>
    </citation>
    <scope>NUCLEOTIDE SEQUENCE [LARGE SCALE GENOMIC DNA]</scope>
    <source>
        <strain evidence="1">32-68-21</strain>
    </source>
</reference>
<accession>A0A258HM78</accession>
<dbReference type="InterPro" id="IPR036590">
    <property type="entry name" value="SRAP-like"/>
</dbReference>
<protein>
    <submittedName>
        <fullName evidence="1">DUF159 family protein</fullName>
    </submittedName>
</protein>
<sequence length="190" mass="20504">MCNRFVPPPTLGTIDDEIRQLGLPLVFPAGRPNLPPEYAIGDSPPVVLRAGEGLSLAPMTWAWKGPGGKPVFNFRSDGRTFGGSERCLIPAAGFFEFTDAEPGHKRKTKWRFDLVDAPWMWMAGVVRQGAFAILTTGPGPDVAPYHDRQVCVLAPGQALAWLDLTQAEGALLRPLPAGSLSVTKVYPEPA</sequence>
<dbReference type="GO" id="GO:0106300">
    <property type="term" value="P:protein-DNA covalent cross-linking repair"/>
    <property type="evidence" value="ECO:0007669"/>
    <property type="project" value="InterPro"/>
</dbReference>
<name>A0A258HM78_9CAUL</name>
<dbReference type="AlphaFoldDB" id="A0A258HM78"/>
<dbReference type="Pfam" id="PF02586">
    <property type="entry name" value="SRAP"/>
    <property type="match status" value="1"/>
</dbReference>
<dbReference type="SUPFAM" id="SSF143081">
    <property type="entry name" value="BB1717-like"/>
    <property type="match status" value="1"/>
</dbReference>
<dbReference type="EMBL" id="NCEQ01000003">
    <property type="protein sequence ID" value="OYX58090.1"/>
    <property type="molecule type" value="Genomic_DNA"/>
</dbReference>
<comment type="caution">
    <text evidence="1">The sequence shown here is derived from an EMBL/GenBank/DDBJ whole genome shotgun (WGS) entry which is preliminary data.</text>
</comment>
<organism evidence="1 2">
    <name type="scientific">Brevundimonas subvibrioides</name>
    <dbReference type="NCBI Taxonomy" id="74313"/>
    <lineage>
        <taxon>Bacteria</taxon>
        <taxon>Pseudomonadati</taxon>
        <taxon>Pseudomonadota</taxon>
        <taxon>Alphaproteobacteria</taxon>
        <taxon>Caulobacterales</taxon>
        <taxon>Caulobacteraceae</taxon>
        <taxon>Brevundimonas</taxon>
    </lineage>
</organism>